<protein>
    <submittedName>
        <fullName evidence="2">Uncharacterized protein</fullName>
    </submittedName>
</protein>
<comment type="caution">
    <text evidence="2">The sequence shown here is derived from an EMBL/GenBank/DDBJ whole genome shotgun (WGS) entry which is preliminary data.</text>
</comment>
<evidence type="ECO:0000313" key="3">
    <source>
        <dbReference type="Proteomes" id="UP001165648"/>
    </source>
</evidence>
<proteinExistence type="predicted"/>
<evidence type="ECO:0000256" key="1">
    <source>
        <dbReference type="SAM" id="MobiDB-lite"/>
    </source>
</evidence>
<evidence type="ECO:0000313" key="2">
    <source>
        <dbReference type="EMBL" id="MCX5615354.1"/>
    </source>
</evidence>
<organism evidence="2 3">
    <name type="scientific">Bombella saccharophila</name>
    <dbReference type="NCBI Taxonomy" id="2967338"/>
    <lineage>
        <taxon>Bacteria</taxon>
        <taxon>Pseudomonadati</taxon>
        <taxon>Pseudomonadota</taxon>
        <taxon>Alphaproteobacteria</taxon>
        <taxon>Acetobacterales</taxon>
        <taxon>Acetobacteraceae</taxon>
        <taxon>Bombella</taxon>
    </lineage>
</organism>
<dbReference type="Proteomes" id="UP001165648">
    <property type="component" value="Unassembled WGS sequence"/>
</dbReference>
<keyword evidence="3" id="KW-1185">Reference proteome</keyword>
<feature type="non-terminal residue" evidence="2">
    <location>
        <position position="165"/>
    </location>
</feature>
<gene>
    <name evidence="2" type="ORF">NQF64_08915</name>
</gene>
<dbReference type="EMBL" id="JANIDW010000012">
    <property type="protein sequence ID" value="MCX5615354.1"/>
    <property type="molecule type" value="Genomic_DNA"/>
</dbReference>
<name>A0ABT3W8F4_9PROT</name>
<feature type="region of interest" description="Disordered" evidence="1">
    <location>
        <begin position="134"/>
        <end position="165"/>
    </location>
</feature>
<reference evidence="2 3" key="1">
    <citation type="submission" date="2022-07" db="EMBL/GenBank/DDBJ databases">
        <title>Bombella genomes.</title>
        <authorList>
            <person name="Harer L."/>
            <person name="Styblova S."/>
            <person name="Ehrmann M."/>
        </authorList>
    </citation>
    <scope>NUCLEOTIDE SEQUENCE [LARGE SCALE GENOMIC DNA]</scope>
    <source>
        <strain evidence="2 3">TMW 2.2558</strain>
    </source>
</reference>
<accession>A0ABT3W8F4</accession>
<dbReference type="RefSeq" id="WP_266107153.1">
    <property type="nucleotide sequence ID" value="NZ_JANIDW010000012.1"/>
</dbReference>
<sequence length="165" mass="17003">MTTITVASESGRVSVRDLPTLAQVQAGDRIIGVQGEAVGLFSANQFNSGGNTGTLDLSAYATTTALTQTTDTLNERINSVAASIPTAPDLSIYAKKSDIPDTSGLATQQQVGQAISGLNIPSIEGLAKQSDLTAEATARQNGDQALDQKIDQLRSTIPATPDLSG</sequence>